<dbReference type="SMART" id="SM00448">
    <property type="entry name" value="REC"/>
    <property type="match status" value="1"/>
</dbReference>
<dbReference type="GO" id="GO:0005737">
    <property type="term" value="C:cytoplasm"/>
    <property type="evidence" value="ECO:0007669"/>
    <property type="project" value="UniProtKB-SubCell"/>
</dbReference>
<dbReference type="PROSITE" id="PS50110">
    <property type="entry name" value="RESPONSE_REGULATORY"/>
    <property type="match status" value="1"/>
</dbReference>
<dbReference type="EMBL" id="PGUY01000037">
    <property type="protein sequence ID" value="PLT29642.1"/>
    <property type="molecule type" value="Genomic_DNA"/>
</dbReference>
<keyword evidence="6 11" id="KW-0238">DNA-binding</keyword>
<evidence type="ECO:0000256" key="8">
    <source>
        <dbReference type="PROSITE-ProRule" id="PRU00169"/>
    </source>
</evidence>
<dbReference type="InterPro" id="IPR009057">
    <property type="entry name" value="Homeodomain-like_sf"/>
</dbReference>
<evidence type="ECO:0000256" key="7">
    <source>
        <dbReference type="ARBA" id="ARBA00023163"/>
    </source>
</evidence>
<dbReference type="InterPro" id="IPR001789">
    <property type="entry name" value="Sig_transdc_resp-reg_receiver"/>
</dbReference>
<dbReference type="InterPro" id="IPR020449">
    <property type="entry name" value="Tscrpt_reg_AraC-type_HTH"/>
</dbReference>
<keyword evidence="7" id="KW-0804">Transcription</keyword>
<evidence type="ECO:0000313" key="12">
    <source>
        <dbReference type="Proteomes" id="UP000234748"/>
    </source>
</evidence>
<evidence type="ECO:0000256" key="2">
    <source>
        <dbReference type="ARBA" id="ARBA00022490"/>
    </source>
</evidence>
<accession>A0A2N5M5N7</accession>
<protein>
    <submittedName>
        <fullName evidence="11">DNA-binding response regulator</fullName>
    </submittedName>
</protein>
<dbReference type="SUPFAM" id="SSF46689">
    <property type="entry name" value="Homeodomain-like"/>
    <property type="match status" value="2"/>
</dbReference>
<comment type="caution">
    <text evidence="11">The sequence shown here is derived from an EMBL/GenBank/DDBJ whole genome shotgun (WGS) entry which is preliminary data.</text>
</comment>
<sequence>MKVLIVDDEQHVREAIRLLGDWDRQGVKEIYEASNGEEATNLISRHKPQIIFSDMKMPKMDGIQLLEWIKDNHPTGKTIVVTGYDDYHYMRKAIHFGSADYILKPVDPEVLNQTLEHAIKAWEKEEFERKKDKDRYQLINQMKPIYRDRMFTKLLNNHGLDEMNYEETGLPESSVYQTALVKINEKTIKRFGGGRDIVYFTVLNVINEIVTAKNRGIGFRYLAHKGEIVIIFWEKTADVEQLLIGIYNTLKNVLGISCPIALGIPVDHSVYLLKSYQKAKDVLLSQNVMDKEAVRVYLEEREQDAPEINLLSHSAAIELATQAGEINAFEEVFDNITRDFRERSFLSWNQLIQFEKEYLVISHRFFTKYNIPYSLSEENEKRIDLFFDENGTFMLEDYIERRKREISLMLRVAKRHSRKRKSNILSDIEQYLQANFYRDVKLQEIADHFYLSREYISRKFKQEFNENISDYIVKIRINKAKSLLKNSQLKIYEIANMIGYQDDKYFRKVFKKVAGITPNEYRSSHM</sequence>
<evidence type="ECO:0000313" key="11">
    <source>
        <dbReference type="EMBL" id="PLT29642.1"/>
    </source>
</evidence>
<evidence type="ECO:0000256" key="3">
    <source>
        <dbReference type="ARBA" id="ARBA00022553"/>
    </source>
</evidence>
<dbReference type="Gene3D" id="3.40.50.2300">
    <property type="match status" value="1"/>
</dbReference>
<dbReference type="GO" id="GO:0003700">
    <property type="term" value="F:DNA-binding transcription factor activity"/>
    <property type="evidence" value="ECO:0007669"/>
    <property type="project" value="InterPro"/>
</dbReference>
<dbReference type="PROSITE" id="PS01124">
    <property type="entry name" value="HTH_ARAC_FAMILY_2"/>
    <property type="match status" value="1"/>
</dbReference>
<dbReference type="Pfam" id="PF12833">
    <property type="entry name" value="HTH_18"/>
    <property type="match status" value="1"/>
</dbReference>
<dbReference type="AlphaFoldDB" id="A0A2N5M5N7"/>
<dbReference type="PRINTS" id="PR00032">
    <property type="entry name" value="HTHARAC"/>
</dbReference>
<dbReference type="GO" id="GO:0043565">
    <property type="term" value="F:sequence-specific DNA binding"/>
    <property type="evidence" value="ECO:0007669"/>
    <property type="project" value="InterPro"/>
</dbReference>
<dbReference type="Pfam" id="PF00072">
    <property type="entry name" value="Response_reg"/>
    <property type="match status" value="1"/>
</dbReference>
<dbReference type="InterPro" id="IPR018060">
    <property type="entry name" value="HTH_AraC"/>
</dbReference>
<dbReference type="InterPro" id="IPR018062">
    <property type="entry name" value="HTH_AraC-typ_CS"/>
</dbReference>
<comment type="subcellular location">
    <subcellularLocation>
        <location evidence="1">Cytoplasm</location>
    </subcellularLocation>
</comment>
<dbReference type="SMART" id="SM00342">
    <property type="entry name" value="HTH_ARAC"/>
    <property type="match status" value="1"/>
</dbReference>
<dbReference type="PANTHER" id="PTHR42713">
    <property type="entry name" value="HISTIDINE KINASE-RELATED"/>
    <property type="match status" value="1"/>
</dbReference>
<reference evidence="11 12" key="1">
    <citation type="submission" date="2017-11" db="EMBL/GenBank/DDBJ databases">
        <title>Comparitive Functional Genomics of Dry Heat Resistant strains isolated from the Viking Spacecraft.</title>
        <authorList>
            <person name="Seuylemezian A."/>
            <person name="Cooper K."/>
            <person name="Vaishampayan P."/>
        </authorList>
    </citation>
    <scope>NUCLEOTIDE SEQUENCE [LARGE SCALE GENOMIC DNA]</scope>
    <source>
        <strain evidence="11 12">V1-29</strain>
    </source>
</reference>
<evidence type="ECO:0000256" key="5">
    <source>
        <dbReference type="ARBA" id="ARBA00023015"/>
    </source>
</evidence>
<evidence type="ECO:0000256" key="6">
    <source>
        <dbReference type="ARBA" id="ARBA00023125"/>
    </source>
</evidence>
<evidence type="ECO:0000256" key="4">
    <source>
        <dbReference type="ARBA" id="ARBA00023012"/>
    </source>
</evidence>
<feature type="domain" description="HTH araC/xylS-type" evidence="9">
    <location>
        <begin position="426"/>
        <end position="524"/>
    </location>
</feature>
<evidence type="ECO:0000256" key="1">
    <source>
        <dbReference type="ARBA" id="ARBA00004496"/>
    </source>
</evidence>
<dbReference type="InterPro" id="IPR011006">
    <property type="entry name" value="CheY-like_superfamily"/>
</dbReference>
<dbReference type="PROSITE" id="PS00041">
    <property type="entry name" value="HTH_ARAC_FAMILY_1"/>
    <property type="match status" value="1"/>
</dbReference>
<dbReference type="Gene3D" id="1.10.10.60">
    <property type="entry name" value="Homeodomain-like"/>
    <property type="match status" value="2"/>
</dbReference>
<keyword evidence="3 8" id="KW-0597">Phosphoprotein</keyword>
<evidence type="ECO:0000259" key="9">
    <source>
        <dbReference type="PROSITE" id="PS01124"/>
    </source>
</evidence>
<dbReference type="CDD" id="cd17536">
    <property type="entry name" value="REC_YesN-like"/>
    <property type="match status" value="1"/>
</dbReference>
<feature type="modified residue" description="4-aspartylphosphate" evidence="8">
    <location>
        <position position="54"/>
    </location>
</feature>
<dbReference type="OrthoDB" id="159632at2"/>
<organism evidence="11 12">
    <name type="scientific">Peribacillus deserti</name>
    <dbReference type="NCBI Taxonomy" id="673318"/>
    <lineage>
        <taxon>Bacteria</taxon>
        <taxon>Bacillati</taxon>
        <taxon>Bacillota</taxon>
        <taxon>Bacilli</taxon>
        <taxon>Bacillales</taxon>
        <taxon>Bacillaceae</taxon>
        <taxon>Peribacillus</taxon>
    </lineage>
</organism>
<evidence type="ECO:0000259" key="10">
    <source>
        <dbReference type="PROSITE" id="PS50110"/>
    </source>
</evidence>
<dbReference type="SUPFAM" id="SSF52172">
    <property type="entry name" value="CheY-like"/>
    <property type="match status" value="1"/>
</dbReference>
<dbReference type="Proteomes" id="UP000234748">
    <property type="component" value="Unassembled WGS sequence"/>
</dbReference>
<keyword evidence="4" id="KW-0902">Two-component regulatory system</keyword>
<dbReference type="PANTHER" id="PTHR42713:SF3">
    <property type="entry name" value="TRANSCRIPTIONAL REGULATORY PROTEIN HPTR"/>
    <property type="match status" value="1"/>
</dbReference>
<gene>
    <name evidence="11" type="ORF">CUU66_12100</name>
</gene>
<dbReference type="GO" id="GO:0000160">
    <property type="term" value="P:phosphorelay signal transduction system"/>
    <property type="evidence" value="ECO:0007669"/>
    <property type="project" value="UniProtKB-KW"/>
</dbReference>
<proteinExistence type="predicted"/>
<keyword evidence="5" id="KW-0805">Transcription regulation</keyword>
<keyword evidence="12" id="KW-1185">Reference proteome</keyword>
<keyword evidence="2" id="KW-0963">Cytoplasm</keyword>
<feature type="domain" description="Response regulatory" evidence="10">
    <location>
        <begin position="2"/>
        <end position="119"/>
    </location>
</feature>
<name>A0A2N5M5N7_9BACI</name>
<dbReference type="InterPro" id="IPR051552">
    <property type="entry name" value="HptR"/>
</dbReference>